<dbReference type="InterPro" id="IPR027417">
    <property type="entry name" value="P-loop_NTPase"/>
</dbReference>
<dbReference type="Proteomes" id="UP000223606">
    <property type="component" value="Chromosome 1"/>
</dbReference>
<evidence type="ECO:0000313" key="2">
    <source>
        <dbReference type="Proteomes" id="UP000223606"/>
    </source>
</evidence>
<sequence length="352" mass="39972">MPSYSFLDRMLHRAALQVVPIAELSFDLDQKSIDKKARDVTNEKHVFVSGLARAGTTILMRRFYATGQYCSLTYRNMPFILAPNLWAKLSGLSAKTIEASERAHGDRILVDVDSPESFDEVFWRIFDGGNYIGKTFLAPHTPDADVIGQFRSYVAAILASDGRPDARYLSKNNNNILRLKAIRQAFPNAVILIPFRNPISHAASLLRQDQNFIEEQEKDSFVRSYMTWLGHHEFGQDHRPFRMMADGAERLKALSRDRIGYWLELWCQTYGWLEEHAPEDAIFVCYEDLCQNPDVWSRLAALSDAGSPDDESNEAFVISDKRGEADAFPELVDRASAIYDRLAGRARRALGL</sequence>
<organism evidence="1 2">
    <name type="scientific">Hartmannibacter diazotrophicus</name>
    <dbReference type="NCBI Taxonomy" id="1482074"/>
    <lineage>
        <taxon>Bacteria</taxon>
        <taxon>Pseudomonadati</taxon>
        <taxon>Pseudomonadota</taxon>
        <taxon>Alphaproteobacteria</taxon>
        <taxon>Hyphomicrobiales</taxon>
        <taxon>Pleomorphomonadaceae</taxon>
        <taxon>Hartmannibacter</taxon>
    </lineage>
</organism>
<evidence type="ECO:0000313" key="1">
    <source>
        <dbReference type="EMBL" id="SON56848.1"/>
    </source>
</evidence>
<protein>
    <recommendedName>
        <fullName evidence="3">Sulfotransferase domain protein</fullName>
    </recommendedName>
</protein>
<dbReference type="RefSeq" id="WP_157775697.1">
    <property type="nucleotide sequence ID" value="NZ_LT960614.1"/>
</dbReference>
<evidence type="ECO:0008006" key="3">
    <source>
        <dbReference type="Google" id="ProtNLM"/>
    </source>
</evidence>
<dbReference type="Gene3D" id="3.40.50.300">
    <property type="entry name" value="P-loop containing nucleotide triphosphate hydrolases"/>
    <property type="match status" value="1"/>
</dbReference>
<gene>
    <name evidence="1" type="ORF">HDIA_3307</name>
</gene>
<dbReference type="KEGG" id="hdi:HDIA_3307"/>
<proteinExistence type="predicted"/>
<dbReference type="AlphaFoldDB" id="A0A2C9D9N0"/>
<dbReference type="Pfam" id="PF13469">
    <property type="entry name" value="Sulfotransfer_3"/>
    <property type="match status" value="1"/>
</dbReference>
<accession>A0A2C9D9N0</accession>
<name>A0A2C9D9N0_9HYPH</name>
<dbReference type="SUPFAM" id="SSF52540">
    <property type="entry name" value="P-loop containing nucleoside triphosphate hydrolases"/>
    <property type="match status" value="1"/>
</dbReference>
<dbReference type="OrthoDB" id="9777890at2"/>
<dbReference type="EMBL" id="LT960614">
    <property type="protein sequence ID" value="SON56848.1"/>
    <property type="molecule type" value="Genomic_DNA"/>
</dbReference>
<reference evidence="2" key="1">
    <citation type="submission" date="2017-09" db="EMBL/GenBank/DDBJ databases">
        <title>Genome sequence of Nannocystis excedens DSM 71.</title>
        <authorList>
            <person name="Blom J."/>
        </authorList>
    </citation>
    <scope>NUCLEOTIDE SEQUENCE [LARGE SCALE GENOMIC DNA]</scope>
    <source>
        <strain evidence="2">type strain: E19</strain>
    </source>
</reference>
<keyword evidence="2" id="KW-1185">Reference proteome</keyword>